<evidence type="ECO:0000313" key="1">
    <source>
        <dbReference type="EMBL" id="CAF4249361.1"/>
    </source>
</evidence>
<dbReference type="EMBL" id="CAJOBD010022061">
    <property type="protein sequence ID" value="CAF4249361.1"/>
    <property type="molecule type" value="Genomic_DNA"/>
</dbReference>
<reference evidence="1" key="1">
    <citation type="submission" date="2021-02" db="EMBL/GenBank/DDBJ databases">
        <authorList>
            <person name="Nowell W R."/>
        </authorList>
    </citation>
    <scope>NUCLEOTIDE SEQUENCE</scope>
</reference>
<dbReference type="Proteomes" id="UP000663836">
    <property type="component" value="Unassembled WGS sequence"/>
</dbReference>
<sequence>MKTIPTTNILPFTTPTPVQSLLATHLIILSF</sequence>
<organism evidence="1 2">
    <name type="scientific">Rotaria sordida</name>
    <dbReference type="NCBI Taxonomy" id="392033"/>
    <lineage>
        <taxon>Eukaryota</taxon>
        <taxon>Metazoa</taxon>
        <taxon>Spiralia</taxon>
        <taxon>Gnathifera</taxon>
        <taxon>Rotifera</taxon>
        <taxon>Eurotatoria</taxon>
        <taxon>Bdelloidea</taxon>
        <taxon>Philodinida</taxon>
        <taxon>Philodinidae</taxon>
        <taxon>Rotaria</taxon>
    </lineage>
</organism>
<dbReference type="AlphaFoldDB" id="A0A820EPX7"/>
<proteinExistence type="predicted"/>
<gene>
    <name evidence="1" type="ORF">JBS370_LOCUS38649</name>
</gene>
<accession>A0A820EPX7</accession>
<name>A0A820EPX7_9BILA</name>
<evidence type="ECO:0000313" key="2">
    <source>
        <dbReference type="Proteomes" id="UP000663836"/>
    </source>
</evidence>
<feature type="non-terminal residue" evidence="1">
    <location>
        <position position="31"/>
    </location>
</feature>
<comment type="caution">
    <text evidence="1">The sequence shown here is derived from an EMBL/GenBank/DDBJ whole genome shotgun (WGS) entry which is preliminary data.</text>
</comment>
<feature type="non-terminal residue" evidence="1">
    <location>
        <position position="1"/>
    </location>
</feature>
<protein>
    <submittedName>
        <fullName evidence="1">Uncharacterized protein</fullName>
    </submittedName>
</protein>